<evidence type="ECO:0000256" key="1">
    <source>
        <dbReference type="SAM" id="MobiDB-lite"/>
    </source>
</evidence>
<comment type="caution">
    <text evidence="2">The sequence shown here is derived from an EMBL/GenBank/DDBJ whole genome shotgun (WGS) entry which is preliminary data.</text>
</comment>
<evidence type="ECO:0000313" key="2">
    <source>
        <dbReference type="EMBL" id="MDT0350239.1"/>
    </source>
</evidence>
<organism evidence="2 3">
    <name type="scientific">Pseudonocardia charpentierae</name>
    <dbReference type="NCBI Taxonomy" id="3075545"/>
    <lineage>
        <taxon>Bacteria</taxon>
        <taxon>Bacillati</taxon>
        <taxon>Actinomycetota</taxon>
        <taxon>Actinomycetes</taxon>
        <taxon>Pseudonocardiales</taxon>
        <taxon>Pseudonocardiaceae</taxon>
        <taxon>Pseudonocardia</taxon>
    </lineage>
</organism>
<gene>
    <name evidence="2" type="ORF">RM445_11960</name>
</gene>
<evidence type="ECO:0000313" key="3">
    <source>
        <dbReference type="Proteomes" id="UP001183202"/>
    </source>
</evidence>
<feature type="region of interest" description="Disordered" evidence="1">
    <location>
        <begin position="14"/>
        <end position="47"/>
    </location>
</feature>
<keyword evidence="3" id="KW-1185">Reference proteome</keyword>
<dbReference type="RefSeq" id="WP_311556274.1">
    <property type="nucleotide sequence ID" value="NZ_JAVREJ010000007.1"/>
</dbReference>
<dbReference type="EMBL" id="JAVREJ010000007">
    <property type="protein sequence ID" value="MDT0350239.1"/>
    <property type="molecule type" value="Genomic_DNA"/>
</dbReference>
<proteinExistence type="predicted"/>
<dbReference type="Proteomes" id="UP001183202">
    <property type="component" value="Unassembled WGS sequence"/>
</dbReference>
<reference evidence="3" key="1">
    <citation type="submission" date="2023-07" db="EMBL/GenBank/DDBJ databases">
        <title>30 novel species of actinomycetes from the DSMZ collection.</title>
        <authorList>
            <person name="Nouioui I."/>
        </authorList>
    </citation>
    <scope>NUCLEOTIDE SEQUENCE [LARGE SCALE GENOMIC DNA]</scope>
    <source>
        <strain evidence="3">DSM 45834</strain>
    </source>
</reference>
<name>A0ABU2N8P1_9PSEU</name>
<protein>
    <submittedName>
        <fullName evidence="2">Uncharacterized protein</fullName>
    </submittedName>
</protein>
<sequence>MQLQRTVGNQAVVGVLQRQVFRPRPSQKKQPEPEPAKPTPPPPKSKKRLDWQKMVVTPLQQALKLAKQGPKHFEAAAKIADGVGDAVAEFSTRTLDEQRPEHEAVYQLLRLVHSLYWELHVDPGKGRGTRSPYASDFPGHLVDSATWIDDLLKKRVAAKPDDSHLLGAWKESFSGDAKEVVDQITAKGEPKTALDSRILVNKLEDMRNIAVIIRESVKDDPELQTRIAAVIAFVTEAVVTTEQNMTGPNDVDTVTGHLITAGDMAEQLSPLLSKIH</sequence>
<accession>A0ABU2N8P1</accession>